<dbReference type="EMBL" id="BGPR01099765">
    <property type="protein sequence ID" value="GBM53788.1"/>
    <property type="molecule type" value="Genomic_DNA"/>
</dbReference>
<sequence length="61" mass="7089">AFQKLNRDDVTDEHRKIFSVVSYHFDLTEDEVENSALCSPDDPELLKNFEASKTSVLLFFH</sequence>
<gene>
    <name evidence="1" type="ORF">AVEN_186202_1</name>
    <name evidence="2" type="ORF">AVEN_218948_1</name>
</gene>
<dbReference type="Proteomes" id="UP000499080">
    <property type="component" value="Unassembled WGS sequence"/>
</dbReference>
<evidence type="ECO:0000313" key="1">
    <source>
        <dbReference type="EMBL" id="GBM53788.1"/>
    </source>
</evidence>
<proteinExistence type="predicted"/>
<evidence type="ECO:0000313" key="3">
    <source>
        <dbReference type="Proteomes" id="UP000499080"/>
    </source>
</evidence>
<keyword evidence="3" id="KW-1185">Reference proteome</keyword>
<comment type="caution">
    <text evidence="2">The sequence shown here is derived from an EMBL/GenBank/DDBJ whole genome shotgun (WGS) entry which is preliminary data.</text>
</comment>
<evidence type="ECO:0000313" key="2">
    <source>
        <dbReference type="EMBL" id="GBM53793.1"/>
    </source>
</evidence>
<accession>A0A4Y2GJL9</accession>
<dbReference type="AlphaFoldDB" id="A0A4Y2GJL9"/>
<dbReference type="OrthoDB" id="6463332at2759"/>
<protein>
    <submittedName>
        <fullName evidence="2">Uncharacterized protein</fullName>
    </submittedName>
</protein>
<reference evidence="2 3" key="1">
    <citation type="journal article" date="2019" name="Sci. Rep.">
        <title>Orb-weaving spider Araneus ventricosus genome elucidates the spidroin gene catalogue.</title>
        <authorList>
            <person name="Kono N."/>
            <person name="Nakamura H."/>
            <person name="Ohtoshi R."/>
            <person name="Moran D.A.P."/>
            <person name="Shinohara A."/>
            <person name="Yoshida Y."/>
            <person name="Fujiwara M."/>
            <person name="Mori M."/>
            <person name="Tomita M."/>
            <person name="Arakawa K."/>
        </authorList>
    </citation>
    <scope>NUCLEOTIDE SEQUENCE [LARGE SCALE GENOMIC DNA]</scope>
</reference>
<feature type="non-terminal residue" evidence="2">
    <location>
        <position position="1"/>
    </location>
</feature>
<dbReference type="EMBL" id="BGPR01099766">
    <property type="protein sequence ID" value="GBM53793.1"/>
    <property type="molecule type" value="Genomic_DNA"/>
</dbReference>
<name>A0A4Y2GJL9_ARAVE</name>
<organism evidence="2 3">
    <name type="scientific">Araneus ventricosus</name>
    <name type="common">Orbweaver spider</name>
    <name type="synonym">Epeira ventricosa</name>
    <dbReference type="NCBI Taxonomy" id="182803"/>
    <lineage>
        <taxon>Eukaryota</taxon>
        <taxon>Metazoa</taxon>
        <taxon>Ecdysozoa</taxon>
        <taxon>Arthropoda</taxon>
        <taxon>Chelicerata</taxon>
        <taxon>Arachnida</taxon>
        <taxon>Araneae</taxon>
        <taxon>Araneomorphae</taxon>
        <taxon>Entelegynae</taxon>
        <taxon>Araneoidea</taxon>
        <taxon>Araneidae</taxon>
        <taxon>Araneus</taxon>
    </lineage>
</organism>